<feature type="transmembrane region" description="Helical" evidence="1">
    <location>
        <begin position="103"/>
        <end position="120"/>
    </location>
</feature>
<feature type="transmembrane region" description="Helical" evidence="1">
    <location>
        <begin position="74"/>
        <end position="97"/>
    </location>
</feature>
<comment type="caution">
    <text evidence="2">The sequence shown here is derived from an EMBL/GenBank/DDBJ whole genome shotgun (WGS) entry which is preliminary data.</text>
</comment>
<keyword evidence="1" id="KW-0472">Membrane</keyword>
<dbReference type="EMBL" id="SSSN01000007">
    <property type="protein sequence ID" value="THG33937.1"/>
    <property type="molecule type" value="Genomic_DNA"/>
</dbReference>
<sequence length="185" mass="18148">MTARTASIAAPTALGVRASWPALATLGAGLVHLAVAASAPVLLTVVLVALGIAEIGWALTVLRAGRVMAVRSTLAVAASSSAVWVAIAFTLGATGVADPADSVPLLPLAAATLFTFYIAVEMARVTRSGKTATAATGTGGRLIVGLVIGAAIVAAVATPALAATDAGKLAHPHGEHGFVAPGHQH</sequence>
<keyword evidence="3" id="KW-1185">Reference proteome</keyword>
<evidence type="ECO:0000313" key="2">
    <source>
        <dbReference type="EMBL" id="THG33937.1"/>
    </source>
</evidence>
<dbReference type="RefSeq" id="WP_136424576.1">
    <property type="nucleotide sequence ID" value="NZ_SSSN01000007.1"/>
</dbReference>
<evidence type="ECO:0000256" key="1">
    <source>
        <dbReference type="SAM" id="Phobius"/>
    </source>
</evidence>
<accession>A0A4V3WTZ7</accession>
<feature type="transmembrane region" description="Helical" evidence="1">
    <location>
        <begin position="34"/>
        <end position="62"/>
    </location>
</feature>
<gene>
    <name evidence="2" type="ORF">E6C70_10915</name>
</gene>
<proteinExistence type="predicted"/>
<keyword evidence="1" id="KW-0812">Transmembrane</keyword>
<reference evidence="2 3" key="1">
    <citation type="submission" date="2019-04" db="EMBL/GenBank/DDBJ databases">
        <authorList>
            <person name="Jiang L."/>
        </authorList>
    </citation>
    <scope>NUCLEOTIDE SEQUENCE [LARGE SCALE GENOMIC DNA]</scope>
    <source>
        <strain evidence="2 3">YIM 131861</strain>
    </source>
</reference>
<dbReference type="AlphaFoldDB" id="A0A4V3WTZ7"/>
<name>A0A4V3WTZ7_9MICO</name>
<organism evidence="2 3">
    <name type="scientific">Orlajensenia flava</name>
    <dbReference type="NCBI Taxonomy" id="2565934"/>
    <lineage>
        <taxon>Bacteria</taxon>
        <taxon>Bacillati</taxon>
        <taxon>Actinomycetota</taxon>
        <taxon>Actinomycetes</taxon>
        <taxon>Micrococcales</taxon>
        <taxon>Microbacteriaceae</taxon>
        <taxon>Orlajensenia</taxon>
    </lineage>
</organism>
<dbReference type="Proteomes" id="UP000307380">
    <property type="component" value="Unassembled WGS sequence"/>
</dbReference>
<feature type="transmembrane region" description="Helical" evidence="1">
    <location>
        <begin position="141"/>
        <end position="162"/>
    </location>
</feature>
<evidence type="ECO:0000313" key="3">
    <source>
        <dbReference type="Proteomes" id="UP000307380"/>
    </source>
</evidence>
<protein>
    <submittedName>
        <fullName evidence="2">Uncharacterized protein</fullName>
    </submittedName>
</protein>
<keyword evidence="1" id="KW-1133">Transmembrane helix</keyword>